<dbReference type="Pfam" id="PF13483">
    <property type="entry name" value="Lactamase_B_3"/>
    <property type="match status" value="1"/>
</dbReference>
<dbReference type="InterPro" id="IPR036866">
    <property type="entry name" value="RibonucZ/Hydroxyglut_hydro"/>
</dbReference>
<proteinExistence type="predicted"/>
<organism evidence="2 3">
    <name type="scientific">Dichotomicrobium thermohalophilum</name>
    <dbReference type="NCBI Taxonomy" id="933063"/>
    <lineage>
        <taxon>Bacteria</taxon>
        <taxon>Pseudomonadati</taxon>
        <taxon>Pseudomonadota</taxon>
        <taxon>Alphaproteobacteria</taxon>
        <taxon>Hyphomicrobiales</taxon>
        <taxon>Hyphomicrobiaceae</taxon>
        <taxon>Dichotomicrobium</taxon>
    </lineage>
</organism>
<name>A0A397Q3P7_9HYPH</name>
<dbReference type="Proteomes" id="UP000266273">
    <property type="component" value="Unassembled WGS sequence"/>
</dbReference>
<feature type="signal peptide" evidence="1">
    <location>
        <begin position="1"/>
        <end position="24"/>
    </location>
</feature>
<keyword evidence="3" id="KW-1185">Reference proteome</keyword>
<accession>A0A397Q3P7</accession>
<protein>
    <submittedName>
        <fullName evidence="2">L-ascorbate metabolism protein UlaG (Beta-lactamase superfamily)</fullName>
    </submittedName>
</protein>
<comment type="caution">
    <text evidence="2">The sequence shown here is derived from an EMBL/GenBank/DDBJ whole genome shotgun (WGS) entry which is preliminary data.</text>
</comment>
<dbReference type="AlphaFoldDB" id="A0A397Q3P7"/>
<sequence length="278" mass="29975">MRIRVFVLSLVVAVFASPSAPAIAQQPQTASRCLALAENVPRVQYASLNTAALSQFEVKITFVGHATFRIESAGGVIIATDDAGYAGPGPVPDVVTMNHAHSTHYTNNPDPAIDHVLRGWGSDGKPAKHSLTVKDVFIRNVTTDIRGWGGVREKDGNSIFIFEVADLCIGHLGHLHHTLGPEYLGLIGQLDVVMVPVDGSYTMAQPAMMKVLELLKARLILPMHYFSQNRLQTFLNQVGDGYDVEVNESSSITVTAASLPAKPTVMVLPGPELHGFMD</sequence>
<dbReference type="EMBL" id="QXDF01000001">
    <property type="protein sequence ID" value="RIA55742.1"/>
    <property type="molecule type" value="Genomic_DNA"/>
</dbReference>
<evidence type="ECO:0000256" key="1">
    <source>
        <dbReference type="SAM" id="SignalP"/>
    </source>
</evidence>
<reference evidence="2 3" key="1">
    <citation type="submission" date="2018-08" db="EMBL/GenBank/DDBJ databases">
        <title>Genomic Encyclopedia of Archaeal and Bacterial Type Strains, Phase II (KMG-II): from individual species to whole genera.</title>
        <authorList>
            <person name="Goeker M."/>
        </authorList>
    </citation>
    <scope>NUCLEOTIDE SEQUENCE [LARGE SCALE GENOMIC DNA]</scope>
    <source>
        <strain evidence="2 3">DSM 5002</strain>
    </source>
</reference>
<gene>
    <name evidence="2" type="ORF">BXY53_0818</name>
</gene>
<evidence type="ECO:0000313" key="3">
    <source>
        <dbReference type="Proteomes" id="UP000266273"/>
    </source>
</evidence>
<evidence type="ECO:0000313" key="2">
    <source>
        <dbReference type="EMBL" id="RIA55742.1"/>
    </source>
</evidence>
<dbReference type="RefSeq" id="WP_119061763.1">
    <property type="nucleotide sequence ID" value="NZ_QXDF01000001.1"/>
</dbReference>
<dbReference type="PANTHER" id="PTHR39189:SF1">
    <property type="entry name" value="UPF0173 METAL-DEPENDENT HYDROLASE YTKL"/>
    <property type="match status" value="1"/>
</dbReference>
<dbReference type="PANTHER" id="PTHR39189">
    <property type="entry name" value="UPF0173 METAL-DEPENDENT HYDROLASE YTKL"/>
    <property type="match status" value="1"/>
</dbReference>
<keyword evidence="1" id="KW-0732">Signal</keyword>
<feature type="chain" id="PRO_5017370757" evidence="1">
    <location>
        <begin position="25"/>
        <end position="278"/>
    </location>
</feature>
<dbReference type="Gene3D" id="3.60.15.10">
    <property type="entry name" value="Ribonuclease Z/Hydroxyacylglutathione hydrolase-like"/>
    <property type="match status" value="1"/>
</dbReference>
<dbReference type="OrthoDB" id="7343000at2"/>
<dbReference type="SUPFAM" id="SSF56281">
    <property type="entry name" value="Metallo-hydrolase/oxidoreductase"/>
    <property type="match status" value="1"/>
</dbReference>